<feature type="chain" id="PRO_5046115422" evidence="2">
    <location>
        <begin position="20"/>
        <end position="710"/>
    </location>
</feature>
<evidence type="ECO:0000313" key="4">
    <source>
        <dbReference type="EMBL" id="MBP2450937.1"/>
    </source>
</evidence>
<accession>A0ABS4ZN76</accession>
<keyword evidence="5" id="KW-1185">Reference proteome</keyword>
<reference evidence="4 5" key="1">
    <citation type="submission" date="2021-03" db="EMBL/GenBank/DDBJ databases">
        <title>Sequencing the genomes of 1000 actinobacteria strains.</title>
        <authorList>
            <person name="Klenk H.-P."/>
        </authorList>
    </citation>
    <scope>NUCLEOTIDE SEQUENCE [LARGE SCALE GENOMIC DNA]</scope>
    <source>
        <strain evidence="4 5">DSM 46713</strain>
    </source>
</reference>
<dbReference type="NCBIfam" id="TIGR00976">
    <property type="entry name" value="CocE_NonD"/>
    <property type="match status" value="1"/>
</dbReference>
<evidence type="ECO:0000313" key="5">
    <source>
        <dbReference type="Proteomes" id="UP000694460"/>
    </source>
</evidence>
<dbReference type="InterPro" id="IPR000383">
    <property type="entry name" value="Xaa-Pro-like_dom"/>
</dbReference>
<proteinExistence type="predicted"/>
<name>A0ABS4ZN76_9MYCO</name>
<dbReference type="Pfam" id="PF02129">
    <property type="entry name" value="Peptidase_S15"/>
    <property type="match status" value="1"/>
</dbReference>
<dbReference type="SMART" id="SM00939">
    <property type="entry name" value="PepX_C"/>
    <property type="match status" value="1"/>
</dbReference>
<feature type="signal peptide" evidence="2">
    <location>
        <begin position="1"/>
        <end position="19"/>
    </location>
</feature>
<dbReference type="InterPro" id="IPR005674">
    <property type="entry name" value="CocE/Ser_esterase"/>
</dbReference>
<dbReference type="Gene3D" id="3.40.50.1820">
    <property type="entry name" value="alpha/beta hydrolase"/>
    <property type="match status" value="2"/>
</dbReference>
<keyword evidence="2" id="KW-0732">Signal</keyword>
<dbReference type="EMBL" id="JAGIOP010000001">
    <property type="protein sequence ID" value="MBP2450937.1"/>
    <property type="molecule type" value="Genomic_DNA"/>
</dbReference>
<evidence type="ECO:0000256" key="2">
    <source>
        <dbReference type="SAM" id="SignalP"/>
    </source>
</evidence>
<organism evidence="4 5">
    <name type="scientific">Mycolicibacterium lutetiense</name>
    <dbReference type="NCBI Taxonomy" id="1641992"/>
    <lineage>
        <taxon>Bacteria</taxon>
        <taxon>Bacillati</taxon>
        <taxon>Actinomycetota</taxon>
        <taxon>Actinomycetes</taxon>
        <taxon>Mycobacteriales</taxon>
        <taxon>Mycobacteriaceae</taxon>
        <taxon>Mycolicibacterium</taxon>
    </lineage>
</organism>
<gene>
    <name evidence="4" type="ORF">JOF57_000822</name>
</gene>
<evidence type="ECO:0000259" key="3">
    <source>
        <dbReference type="SMART" id="SM00939"/>
    </source>
</evidence>
<keyword evidence="1 4" id="KW-0378">Hydrolase</keyword>
<dbReference type="InterPro" id="IPR013736">
    <property type="entry name" value="Xaa-Pro_dipept_C"/>
</dbReference>
<evidence type="ECO:0000256" key="1">
    <source>
        <dbReference type="ARBA" id="ARBA00022801"/>
    </source>
</evidence>
<dbReference type="Gene3D" id="2.60.120.260">
    <property type="entry name" value="Galactose-binding domain-like"/>
    <property type="match status" value="1"/>
</dbReference>
<dbReference type="RefSeq" id="WP_209913879.1">
    <property type="nucleotide sequence ID" value="NZ_JAGIOP010000001.1"/>
</dbReference>
<dbReference type="InterPro" id="IPR029058">
    <property type="entry name" value="AB_hydrolase_fold"/>
</dbReference>
<dbReference type="SUPFAM" id="SSF49785">
    <property type="entry name" value="Galactose-binding domain-like"/>
    <property type="match status" value="1"/>
</dbReference>
<sequence length="710" mass="77159">MITALTVVIGATAAPVAHADPAVPHAAGSDGYYQPYSNDFTGMEGAWTAEKDGPQPHSAVHIDWDVPITVSDGVVLKANIYRPMDNGVVVTDPLPTVLNATPYTKWMMAIGTKLMNAPGIQDGILRGIGSLESSDPALKNLMQLMQTMDGGMTQVMMADKQLIKSGYVWIDLDVRGTGFSDGKWQVTGPREQQDTVEVIDWISKQDFSDGKVAATGVSYDAITALQAASHRPPALKAVFAVEPATDLVQDVALRGGGINIGFLPFWLWLVNGLKRVPDVQSMILGTYQQEYQRWIDDRAEDPTTMSDAMYTALNARTMDEVFNSAEAMMLYDAQGPWRTATRTDLANINVPTMITGGWSDLFRNAEFRSFQDLTGLKPGEKQLIMGPGYHVTSSGGYGKRDAPPRADVLQKAWFDHWVKGIDNGVERLGPVLEMMPGAHGWQRISQLPRPGMTNQRMYLRSEDSHTAVRTLHDGSLSAQPPTAPDRLTVKVGVASLCSDITNTQYLGITAILMECAQNENTHEIDGLTFTSEPVSVPTVISGPVAVHLNTQHEGTDGFWMATVSDVDSATGTSVPLSTGWVVSSMRQVDEARSKRGPNGDYIDPIQTLDLKRGYAPVVPGEPTTIDFGTYPLDAVLQPGHRLRVSIYSSNYPSAVPPMPMMLAAGLTPPPYDVRDVALLFDRSNTFYPEHLNIDPAAPSWVSVPTSDPIG</sequence>
<feature type="domain" description="Xaa-Pro dipeptidyl-peptidase C-terminal" evidence="3">
    <location>
        <begin position="411"/>
        <end position="672"/>
    </location>
</feature>
<dbReference type="Pfam" id="PF08530">
    <property type="entry name" value="PepX_C"/>
    <property type="match status" value="1"/>
</dbReference>
<dbReference type="Proteomes" id="UP000694460">
    <property type="component" value="Unassembled WGS sequence"/>
</dbReference>
<protein>
    <submittedName>
        <fullName evidence="4">CocE/NonD family hydrolase</fullName>
    </submittedName>
</protein>
<comment type="caution">
    <text evidence="4">The sequence shown here is derived from an EMBL/GenBank/DDBJ whole genome shotgun (WGS) entry which is preliminary data.</text>
</comment>
<dbReference type="GO" id="GO:0016787">
    <property type="term" value="F:hydrolase activity"/>
    <property type="evidence" value="ECO:0007669"/>
    <property type="project" value="UniProtKB-KW"/>
</dbReference>
<dbReference type="SUPFAM" id="SSF53474">
    <property type="entry name" value="alpha/beta-Hydrolases"/>
    <property type="match status" value="1"/>
</dbReference>
<dbReference type="InterPro" id="IPR008979">
    <property type="entry name" value="Galactose-bd-like_sf"/>
</dbReference>